<feature type="transmembrane region" description="Helical" evidence="1">
    <location>
        <begin position="63"/>
        <end position="96"/>
    </location>
</feature>
<evidence type="ECO:0000313" key="3">
    <source>
        <dbReference type="Proteomes" id="UP000053718"/>
    </source>
</evidence>
<feature type="transmembrane region" description="Helical" evidence="1">
    <location>
        <begin position="6"/>
        <end position="25"/>
    </location>
</feature>
<keyword evidence="1" id="KW-0472">Membrane</keyword>
<sequence length="103" mass="10745">MKKQSTWLWVLAGIIALALFGDEVLGLLGAVIGLVVSIGITGLVMLAVVLGAFALVVAVGGSVAVAMVVAAVALVAVLFSWLWPYLLLFGIIYLLVRKRPKAV</sequence>
<evidence type="ECO:0000256" key="1">
    <source>
        <dbReference type="SAM" id="Phobius"/>
    </source>
</evidence>
<keyword evidence="1" id="KW-1133">Transmembrane helix</keyword>
<dbReference type="eggNOG" id="ENOG5031ICW">
    <property type="taxonomic scope" value="Bacteria"/>
</dbReference>
<comment type="caution">
    <text evidence="2">The sequence shown here is derived from an EMBL/GenBank/DDBJ whole genome shotgun (WGS) entry which is preliminary data.</text>
</comment>
<proteinExistence type="predicted"/>
<gene>
    <name evidence="2" type="ORF">IDAT_09535</name>
</gene>
<organism evidence="2 3">
    <name type="scientific">Pseudidiomarina atlantica</name>
    <dbReference type="NCBI Taxonomy" id="1517416"/>
    <lineage>
        <taxon>Bacteria</taxon>
        <taxon>Pseudomonadati</taxon>
        <taxon>Pseudomonadota</taxon>
        <taxon>Gammaproteobacteria</taxon>
        <taxon>Alteromonadales</taxon>
        <taxon>Idiomarinaceae</taxon>
        <taxon>Pseudidiomarina</taxon>
    </lineage>
</organism>
<reference evidence="2 3" key="1">
    <citation type="submission" date="2014-06" db="EMBL/GenBank/DDBJ databases">
        <title>Draft genome sequence of Idiomarina sp. MCCC 1A10513.</title>
        <authorList>
            <person name="Du J."/>
            <person name="Lai Q."/>
            <person name="Shao Z."/>
        </authorList>
    </citation>
    <scope>NUCLEOTIDE SEQUENCE [LARGE SCALE GENOMIC DNA]</scope>
    <source>
        <strain evidence="2 3">MCCC 1A10513</strain>
    </source>
</reference>
<dbReference type="AlphaFoldDB" id="A0A094IN39"/>
<keyword evidence="3" id="KW-1185">Reference proteome</keyword>
<dbReference type="RefSeq" id="WP_034733113.1">
    <property type="nucleotide sequence ID" value="NZ_JPIN01000008.1"/>
</dbReference>
<feature type="transmembrane region" description="Helical" evidence="1">
    <location>
        <begin position="32"/>
        <end position="57"/>
    </location>
</feature>
<dbReference type="EMBL" id="JPIN01000008">
    <property type="protein sequence ID" value="KFZ28537.1"/>
    <property type="molecule type" value="Genomic_DNA"/>
</dbReference>
<evidence type="ECO:0000313" key="2">
    <source>
        <dbReference type="EMBL" id="KFZ28537.1"/>
    </source>
</evidence>
<protein>
    <submittedName>
        <fullName evidence="2">Uncharacterized protein</fullName>
    </submittedName>
</protein>
<name>A0A094IN39_9GAMM</name>
<dbReference type="Proteomes" id="UP000053718">
    <property type="component" value="Unassembled WGS sequence"/>
</dbReference>
<accession>A0A094IN39</accession>
<keyword evidence="1" id="KW-0812">Transmembrane</keyword>